<feature type="transmembrane region" description="Helical" evidence="1">
    <location>
        <begin position="225"/>
        <end position="246"/>
    </location>
</feature>
<organism evidence="3">
    <name type="scientific">hydrothermal vent metagenome</name>
    <dbReference type="NCBI Taxonomy" id="652676"/>
    <lineage>
        <taxon>unclassified sequences</taxon>
        <taxon>metagenomes</taxon>
        <taxon>ecological metagenomes</taxon>
    </lineage>
</organism>
<sequence length="269" mass="29796">MASSKKTSRKKTKVITYLLQDDEETHVNKLKSKEYWFQVREPLTCLAFLAPLLLCYELGVWQYGGTTPNAIRNAADCWMRNGLGKLGAGPIWVLPLLLMAILLVWHVVGRYRWEVSGETLVGMFAESLLFAFVLVGIAMGQEHFLNQAISTNSLSVSNGILHHSITFIGAGIYEEVLFRLLLLPVLYGVFRLLQLNKPWAACLSILATSLLFSLAHYVGANGDEFIATVFLFRFLAGAAFSALFIFRGFGITVGCHAAYDIIVGVLLVT</sequence>
<accession>A0A3B1DSM5</accession>
<protein>
    <recommendedName>
        <fullName evidence="2">CAAX prenyl protease 2/Lysostaphin resistance protein A-like domain-containing protein</fullName>
    </recommendedName>
</protein>
<dbReference type="GO" id="GO:0004175">
    <property type="term" value="F:endopeptidase activity"/>
    <property type="evidence" value="ECO:0007669"/>
    <property type="project" value="UniProtKB-ARBA"/>
</dbReference>
<evidence type="ECO:0000259" key="2">
    <source>
        <dbReference type="Pfam" id="PF02517"/>
    </source>
</evidence>
<evidence type="ECO:0000256" key="1">
    <source>
        <dbReference type="SAM" id="Phobius"/>
    </source>
</evidence>
<name>A0A3B1DSM5_9ZZZZ</name>
<dbReference type="GO" id="GO:0080120">
    <property type="term" value="P:CAAX-box protein maturation"/>
    <property type="evidence" value="ECO:0007669"/>
    <property type="project" value="UniProtKB-ARBA"/>
</dbReference>
<feature type="transmembrane region" description="Helical" evidence="1">
    <location>
        <begin position="160"/>
        <end position="187"/>
    </location>
</feature>
<keyword evidence="1" id="KW-0812">Transmembrane</keyword>
<reference evidence="3" key="1">
    <citation type="submission" date="2018-06" db="EMBL/GenBank/DDBJ databases">
        <authorList>
            <person name="Zhirakovskaya E."/>
        </authorList>
    </citation>
    <scope>NUCLEOTIDE SEQUENCE</scope>
</reference>
<keyword evidence="1" id="KW-1133">Transmembrane helix</keyword>
<dbReference type="EMBL" id="UOGL01000308">
    <property type="protein sequence ID" value="VAX39164.1"/>
    <property type="molecule type" value="Genomic_DNA"/>
</dbReference>
<gene>
    <name evidence="3" type="ORF">MNBD_PLANCTO02-2723</name>
</gene>
<evidence type="ECO:0000313" key="3">
    <source>
        <dbReference type="EMBL" id="VAX39164.1"/>
    </source>
</evidence>
<proteinExistence type="predicted"/>
<feature type="transmembrane region" description="Helical" evidence="1">
    <location>
        <begin position="199"/>
        <end position="219"/>
    </location>
</feature>
<feature type="transmembrane region" description="Helical" evidence="1">
    <location>
        <begin position="43"/>
        <end position="63"/>
    </location>
</feature>
<dbReference type="AlphaFoldDB" id="A0A3B1DSM5"/>
<keyword evidence="1" id="KW-0472">Membrane</keyword>
<dbReference type="InterPro" id="IPR003675">
    <property type="entry name" value="Rce1/LyrA-like_dom"/>
</dbReference>
<feature type="transmembrane region" description="Helical" evidence="1">
    <location>
        <begin position="89"/>
        <end position="108"/>
    </location>
</feature>
<dbReference type="Pfam" id="PF02517">
    <property type="entry name" value="Rce1-like"/>
    <property type="match status" value="1"/>
</dbReference>
<feature type="transmembrane region" description="Helical" evidence="1">
    <location>
        <begin position="120"/>
        <end position="140"/>
    </location>
</feature>
<feature type="domain" description="CAAX prenyl protease 2/Lysostaphin resistance protein A-like" evidence="2">
    <location>
        <begin position="164"/>
        <end position="262"/>
    </location>
</feature>